<dbReference type="Gene3D" id="1.10.4160.10">
    <property type="entry name" value="Hydantoin permease"/>
    <property type="match status" value="1"/>
</dbReference>
<evidence type="ECO:0000313" key="2">
    <source>
        <dbReference type="EMBL" id="PRX49353.1"/>
    </source>
</evidence>
<protein>
    <recommendedName>
        <fullName evidence="4">Permease for cytosine/purines</fullName>
    </recommendedName>
</protein>
<name>A0A2T0LZ12_9PSEU</name>
<evidence type="ECO:0000313" key="3">
    <source>
        <dbReference type="Proteomes" id="UP000238362"/>
    </source>
</evidence>
<keyword evidence="1" id="KW-1133">Transmembrane helix</keyword>
<feature type="transmembrane region" description="Helical" evidence="1">
    <location>
        <begin position="111"/>
        <end position="128"/>
    </location>
</feature>
<keyword evidence="1" id="KW-0812">Transmembrane</keyword>
<feature type="transmembrane region" description="Helical" evidence="1">
    <location>
        <begin position="134"/>
        <end position="157"/>
    </location>
</feature>
<organism evidence="2 3">
    <name type="scientific">Prauserella shujinwangii</name>
    <dbReference type="NCBI Taxonomy" id="1453103"/>
    <lineage>
        <taxon>Bacteria</taxon>
        <taxon>Bacillati</taxon>
        <taxon>Actinomycetota</taxon>
        <taxon>Actinomycetes</taxon>
        <taxon>Pseudonocardiales</taxon>
        <taxon>Pseudonocardiaceae</taxon>
        <taxon>Prauserella</taxon>
    </lineage>
</organism>
<feature type="transmembrane region" description="Helical" evidence="1">
    <location>
        <begin position="169"/>
        <end position="188"/>
    </location>
</feature>
<evidence type="ECO:0008006" key="4">
    <source>
        <dbReference type="Google" id="ProtNLM"/>
    </source>
</evidence>
<keyword evidence="3" id="KW-1185">Reference proteome</keyword>
<feature type="transmembrane region" description="Helical" evidence="1">
    <location>
        <begin position="65"/>
        <end position="85"/>
    </location>
</feature>
<dbReference type="InterPro" id="IPR030191">
    <property type="entry name" value="CodB"/>
</dbReference>
<reference evidence="2 3" key="1">
    <citation type="submission" date="2018-03" db="EMBL/GenBank/DDBJ databases">
        <title>Genomic Encyclopedia of Type Strains, Phase III (KMG-III): the genomes of soil and plant-associated and newly described type strains.</title>
        <authorList>
            <person name="Whitman W."/>
        </authorList>
    </citation>
    <scope>NUCLEOTIDE SEQUENCE [LARGE SCALE GENOMIC DNA]</scope>
    <source>
        <strain evidence="2 3">CGMCC 4.7125</strain>
    </source>
</reference>
<dbReference type="PANTHER" id="PTHR30569:SF0">
    <property type="entry name" value="CYTOSINE PERMEASE"/>
    <property type="match status" value="1"/>
</dbReference>
<keyword evidence="1" id="KW-0472">Membrane</keyword>
<evidence type="ECO:0000256" key="1">
    <source>
        <dbReference type="SAM" id="Phobius"/>
    </source>
</evidence>
<proteinExistence type="predicted"/>
<dbReference type="PANTHER" id="PTHR30569">
    <property type="entry name" value="CYTOSINE TRANSPORTER CODB"/>
    <property type="match status" value="1"/>
</dbReference>
<dbReference type="Proteomes" id="UP000238362">
    <property type="component" value="Unassembled WGS sequence"/>
</dbReference>
<comment type="caution">
    <text evidence="2">The sequence shown here is derived from an EMBL/GenBank/DDBJ whole genome shotgun (WGS) entry which is preliminary data.</text>
</comment>
<gene>
    <name evidence="2" type="ORF">B0I33_103388</name>
</gene>
<dbReference type="AlphaFoldDB" id="A0A2T0LZ12"/>
<dbReference type="GO" id="GO:0005886">
    <property type="term" value="C:plasma membrane"/>
    <property type="evidence" value="ECO:0007669"/>
    <property type="project" value="TreeGrafter"/>
</dbReference>
<sequence>MGDGGDDRRGHVRQRRHPDTQLEPLRAAARQAFLAAFGAFFVANLLMLVFGAVGALAFAEGDFVSVLRYLDLTLAAVVLLGLNVWTTQDNAAYAFGLAGAELTGVRGKRPFVVGGIAIAMVLALSGIYEALPQYLVLLGVLIPPLGGTIIGDYVFVWRGTLPPLARTRFVRFRWTCAAAYVTGTVVAFGTDQLALGLPPVQGIVAAILAVPLFEALARRAGWHTTHVVLAAETR</sequence>
<feature type="transmembrane region" description="Helical" evidence="1">
    <location>
        <begin position="200"/>
        <end position="217"/>
    </location>
</feature>
<accession>A0A2T0LZ12</accession>
<dbReference type="EMBL" id="PVNH01000003">
    <property type="protein sequence ID" value="PRX49353.1"/>
    <property type="molecule type" value="Genomic_DNA"/>
</dbReference>
<dbReference type="GO" id="GO:0015209">
    <property type="term" value="F:cytosine transmembrane transporter activity"/>
    <property type="evidence" value="ECO:0007669"/>
    <property type="project" value="InterPro"/>
</dbReference>
<feature type="transmembrane region" description="Helical" evidence="1">
    <location>
        <begin position="32"/>
        <end position="59"/>
    </location>
</feature>